<sequence length="93" mass="10437">MWAQRIMWTVWPAFMAACALELVVFAFADPMELQWGGQPLGMSRQGIYTVAFFIFWAISFAACSLTALLRMTPAEVNECPFDPSQRPEGCPGR</sequence>
<keyword evidence="1" id="KW-0472">Membrane</keyword>
<dbReference type="RefSeq" id="WP_187083481.1">
    <property type="nucleotide sequence ID" value="NZ_JACORU010000008.1"/>
</dbReference>
<feature type="transmembrane region" description="Helical" evidence="1">
    <location>
        <begin position="7"/>
        <end position="27"/>
    </location>
</feature>
<protein>
    <submittedName>
        <fullName evidence="2">Uncharacterized protein</fullName>
    </submittedName>
</protein>
<proteinExistence type="predicted"/>
<name>A0A923S407_9BURK</name>
<reference evidence="2" key="1">
    <citation type="submission" date="2020-08" db="EMBL/GenBank/DDBJ databases">
        <title>Ramlibacter sp. GTP1 16S ribosomal RNA gene genome sequencing and assembly.</title>
        <authorList>
            <person name="Kang M."/>
        </authorList>
    </citation>
    <scope>NUCLEOTIDE SEQUENCE</scope>
    <source>
        <strain evidence="2">GTP1</strain>
    </source>
</reference>
<evidence type="ECO:0000313" key="2">
    <source>
        <dbReference type="EMBL" id="MBC5767000.1"/>
    </source>
</evidence>
<evidence type="ECO:0000313" key="3">
    <source>
        <dbReference type="Proteomes" id="UP000596827"/>
    </source>
</evidence>
<dbReference type="AlphaFoldDB" id="A0A923S407"/>
<dbReference type="EMBL" id="JACORU010000008">
    <property type="protein sequence ID" value="MBC5767000.1"/>
    <property type="molecule type" value="Genomic_DNA"/>
</dbReference>
<keyword evidence="3" id="KW-1185">Reference proteome</keyword>
<gene>
    <name evidence="2" type="ORF">H8R02_21215</name>
</gene>
<accession>A0A923S407</accession>
<keyword evidence="1" id="KW-0812">Transmembrane</keyword>
<comment type="caution">
    <text evidence="2">The sequence shown here is derived from an EMBL/GenBank/DDBJ whole genome shotgun (WGS) entry which is preliminary data.</text>
</comment>
<organism evidence="2 3">
    <name type="scientific">Ramlibacter albus</name>
    <dbReference type="NCBI Taxonomy" id="2079448"/>
    <lineage>
        <taxon>Bacteria</taxon>
        <taxon>Pseudomonadati</taxon>
        <taxon>Pseudomonadota</taxon>
        <taxon>Betaproteobacteria</taxon>
        <taxon>Burkholderiales</taxon>
        <taxon>Comamonadaceae</taxon>
        <taxon>Ramlibacter</taxon>
    </lineage>
</organism>
<keyword evidence="1" id="KW-1133">Transmembrane helix</keyword>
<dbReference type="PROSITE" id="PS51257">
    <property type="entry name" value="PROKAR_LIPOPROTEIN"/>
    <property type="match status" value="1"/>
</dbReference>
<dbReference type="Proteomes" id="UP000596827">
    <property type="component" value="Unassembled WGS sequence"/>
</dbReference>
<feature type="transmembrane region" description="Helical" evidence="1">
    <location>
        <begin position="47"/>
        <end position="69"/>
    </location>
</feature>
<evidence type="ECO:0000256" key="1">
    <source>
        <dbReference type="SAM" id="Phobius"/>
    </source>
</evidence>